<keyword evidence="3" id="KW-1185">Reference proteome</keyword>
<dbReference type="EMBL" id="CAKXAJ010024904">
    <property type="protein sequence ID" value="CAH2232559.1"/>
    <property type="molecule type" value="Genomic_DNA"/>
</dbReference>
<feature type="compositionally biased region" description="Basic and acidic residues" evidence="1">
    <location>
        <begin position="40"/>
        <end position="66"/>
    </location>
</feature>
<dbReference type="OrthoDB" id="6844381at2759"/>
<organism evidence="2 3">
    <name type="scientific">Pararge aegeria aegeria</name>
    <dbReference type="NCBI Taxonomy" id="348720"/>
    <lineage>
        <taxon>Eukaryota</taxon>
        <taxon>Metazoa</taxon>
        <taxon>Ecdysozoa</taxon>
        <taxon>Arthropoda</taxon>
        <taxon>Hexapoda</taxon>
        <taxon>Insecta</taxon>
        <taxon>Pterygota</taxon>
        <taxon>Neoptera</taxon>
        <taxon>Endopterygota</taxon>
        <taxon>Lepidoptera</taxon>
        <taxon>Glossata</taxon>
        <taxon>Ditrysia</taxon>
        <taxon>Papilionoidea</taxon>
        <taxon>Nymphalidae</taxon>
        <taxon>Satyrinae</taxon>
        <taxon>Satyrini</taxon>
        <taxon>Parargina</taxon>
        <taxon>Pararge</taxon>
    </lineage>
</organism>
<sequence>MTQFNLEDRVGQVAYRSHVDWRASKPTKWWAAPATCRDRYSEREWRDKTPEDVIHPVPDARTRERVPLQPVPDAEETDRDRARALPHRAPNQNLVPESAHEVEERA</sequence>
<evidence type="ECO:0000313" key="3">
    <source>
        <dbReference type="Proteomes" id="UP000838756"/>
    </source>
</evidence>
<feature type="region of interest" description="Disordered" evidence="1">
    <location>
        <begin position="40"/>
        <end position="106"/>
    </location>
</feature>
<dbReference type="AlphaFoldDB" id="A0A8S4R7A4"/>
<proteinExistence type="predicted"/>
<reference evidence="2" key="1">
    <citation type="submission" date="2022-03" db="EMBL/GenBank/DDBJ databases">
        <authorList>
            <person name="Lindestad O."/>
        </authorList>
    </citation>
    <scope>NUCLEOTIDE SEQUENCE</scope>
</reference>
<dbReference type="Proteomes" id="UP000838756">
    <property type="component" value="Unassembled WGS sequence"/>
</dbReference>
<protein>
    <submittedName>
        <fullName evidence="2">Jg22658 protein</fullName>
    </submittedName>
</protein>
<gene>
    <name evidence="2" type="primary">jg22658</name>
    <name evidence="2" type="ORF">PAEG_LOCUS10791</name>
</gene>
<name>A0A8S4R7A4_9NEOP</name>
<comment type="caution">
    <text evidence="2">The sequence shown here is derived from an EMBL/GenBank/DDBJ whole genome shotgun (WGS) entry which is preliminary data.</text>
</comment>
<accession>A0A8S4R7A4</accession>
<evidence type="ECO:0000256" key="1">
    <source>
        <dbReference type="SAM" id="MobiDB-lite"/>
    </source>
</evidence>
<evidence type="ECO:0000313" key="2">
    <source>
        <dbReference type="EMBL" id="CAH2232559.1"/>
    </source>
</evidence>